<proteinExistence type="predicted"/>
<name>A0A087S1R7_9ARCH</name>
<accession>A0A087S1R7</accession>
<organism evidence="1 2">
    <name type="scientific">Marine Group I thaumarchaeote SCGC AAA799-P11</name>
    <dbReference type="NCBI Taxonomy" id="1502295"/>
    <lineage>
        <taxon>Archaea</taxon>
        <taxon>Nitrososphaerota</taxon>
        <taxon>Marine Group I</taxon>
    </lineage>
</organism>
<evidence type="ECO:0000313" key="2">
    <source>
        <dbReference type="Proteomes" id="UP000029387"/>
    </source>
</evidence>
<dbReference type="EMBL" id="JOSZ01000006">
    <property type="protein sequence ID" value="KFM19671.1"/>
    <property type="molecule type" value="Genomic_DNA"/>
</dbReference>
<comment type="caution">
    <text evidence="1">The sequence shown here is derived from an EMBL/GenBank/DDBJ whole genome shotgun (WGS) entry which is preliminary data.</text>
</comment>
<dbReference type="AlphaFoldDB" id="A0A087S1R7"/>
<reference evidence="1 2" key="1">
    <citation type="submission" date="2014-06" db="EMBL/GenBank/DDBJ databases">
        <authorList>
            <person name="Ngugi D.K."/>
            <person name="Blom J."/>
            <person name="Alam I."/>
            <person name="Rashid M."/>
            <person name="Baalawi W."/>
            <person name="Zhang G."/>
            <person name="Hikmawan T."/>
            <person name="Guan Y."/>
            <person name="Antunes A."/>
            <person name="Siam R."/>
            <person name="El-Dorry H."/>
            <person name="Bajic V."/>
            <person name="Stingl U."/>
        </authorList>
    </citation>
    <scope>NUCLEOTIDE SEQUENCE [LARGE SCALE GENOMIC DNA]</scope>
    <source>
        <strain evidence="1">SCGC AAA799-P11</strain>
    </source>
</reference>
<keyword evidence="2" id="KW-1185">Reference proteome</keyword>
<gene>
    <name evidence="1" type="ORF">AAA799P11_00660</name>
</gene>
<evidence type="ECO:0000313" key="1">
    <source>
        <dbReference type="EMBL" id="KFM19671.1"/>
    </source>
</evidence>
<protein>
    <submittedName>
        <fullName evidence="1">Uncharacterized protein</fullName>
    </submittedName>
</protein>
<sequence length="81" mass="9361">MTKRIEEELAEMNRLKRLELEFLFFKTKMDATMYKKFRDALTLDGAMSEDTVLGDIDIDSESQNYDGNTSPEKFSIKKVAA</sequence>
<dbReference type="Proteomes" id="UP000029387">
    <property type="component" value="Unassembled WGS sequence"/>
</dbReference>